<evidence type="ECO:0000313" key="3">
    <source>
        <dbReference type="Proteomes" id="UP000215027"/>
    </source>
</evidence>
<proteinExistence type="predicted"/>
<dbReference type="InterPro" id="IPR052701">
    <property type="entry name" value="GAG_Ulvan_Degrading_Sulfatases"/>
</dbReference>
<accession>A0A160T2J1</accession>
<sequence>MNSLRIVKGRRGAVGFIILLIALLGGLVMARRQVQAQAGRPNVIFIVVDALRPDHLSGYGYERPTSPNLDAFMASGARFAEATSTSSWTYPSNAAMLTGLMPSHIGVKDWASPPGVVPAERTLLAELLHDAGYQNVGFVTNYFLWPKFGLNQGFDHYDRLNGSERAEDLNQMAFDWLTEHPDAGESQPLFLYMYYYDSHSWYDPPAPYDTLYDSTYTGSLTPELYGHGRSVIAGELVLEPRDVEYLLALYDGEITYWDIHFQQLMDRLAAEGLLENALVVVTSDHGEMFGEHGKWLHGNSLYEEVLRVPLLIRYPGVVAAGRVSDTPVMTTDLMPTVLDLLNLPVPDGLDSLSLKPLLTEEPGAIAERPIYAEMNGEVNPTSISYGVAPRYHLRSIKEGNRKYILAFGVPEENVLYQVEPNSLYEGENIIADYPAQAEDFHYRLYSWFQLPTQFRLIPVMFQE</sequence>
<dbReference type="SUPFAM" id="SSF53649">
    <property type="entry name" value="Alkaline phosphatase-like"/>
    <property type="match status" value="1"/>
</dbReference>
<protein>
    <submittedName>
        <fullName evidence="2">Arylsulfatase</fullName>
        <ecNumber evidence="2">3.1.6.1</ecNumber>
    </submittedName>
</protein>
<evidence type="ECO:0000259" key="1">
    <source>
        <dbReference type="Pfam" id="PF00884"/>
    </source>
</evidence>
<dbReference type="AlphaFoldDB" id="A0A160T2J1"/>
<reference evidence="2" key="1">
    <citation type="submission" date="2016-01" db="EMBL/GenBank/DDBJ databases">
        <authorList>
            <person name="Mcilroy J.S."/>
            <person name="Karst M S."/>
            <person name="Albertsen M."/>
        </authorList>
    </citation>
    <scope>NUCLEOTIDE SEQUENCE</scope>
    <source>
        <strain evidence="2">Cfx-K</strain>
    </source>
</reference>
<keyword evidence="2" id="KW-0378">Hydrolase</keyword>
<organism evidence="2 3">
    <name type="scientific">Candidatus Promineifilum breve</name>
    <dbReference type="NCBI Taxonomy" id="1806508"/>
    <lineage>
        <taxon>Bacteria</taxon>
        <taxon>Bacillati</taxon>
        <taxon>Chloroflexota</taxon>
        <taxon>Ardenticatenia</taxon>
        <taxon>Candidatus Promineifilales</taxon>
        <taxon>Candidatus Promineifilaceae</taxon>
        <taxon>Candidatus Promineifilum</taxon>
    </lineage>
</organism>
<gene>
    <name evidence="2" type="ORF">CFX0092_A1250</name>
</gene>
<dbReference type="EC" id="3.1.6.1" evidence="2"/>
<dbReference type="InterPro" id="IPR000917">
    <property type="entry name" value="Sulfatase_N"/>
</dbReference>
<dbReference type="GO" id="GO:0004065">
    <property type="term" value="F:arylsulfatase activity"/>
    <property type="evidence" value="ECO:0007669"/>
    <property type="project" value="UniProtKB-EC"/>
</dbReference>
<dbReference type="KEGG" id="pbf:CFX0092_A1250"/>
<dbReference type="Pfam" id="PF00884">
    <property type="entry name" value="Sulfatase"/>
    <property type="match status" value="1"/>
</dbReference>
<dbReference type="InterPro" id="IPR017850">
    <property type="entry name" value="Alkaline_phosphatase_core_sf"/>
</dbReference>
<dbReference type="CDD" id="cd16148">
    <property type="entry name" value="sulfatase_like"/>
    <property type="match status" value="1"/>
</dbReference>
<evidence type="ECO:0000313" key="2">
    <source>
        <dbReference type="EMBL" id="CUS03128.2"/>
    </source>
</evidence>
<dbReference type="PANTHER" id="PTHR43751">
    <property type="entry name" value="SULFATASE"/>
    <property type="match status" value="1"/>
</dbReference>
<dbReference type="Gene3D" id="3.40.720.10">
    <property type="entry name" value="Alkaline Phosphatase, subunit A"/>
    <property type="match status" value="1"/>
</dbReference>
<dbReference type="PANTHER" id="PTHR43751:SF3">
    <property type="entry name" value="SULFATASE N-TERMINAL DOMAIN-CONTAINING PROTEIN"/>
    <property type="match status" value="1"/>
</dbReference>
<feature type="domain" description="Sulfatase N-terminal" evidence="1">
    <location>
        <begin position="41"/>
        <end position="342"/>
    </location>
</feature>
<name>A0A160T2J1_9CHLR</name>
<dbReference type="Proteomes" id="UP000215027">
    <property type="component" value="Chromosome I"/>
</dbReference>
<dbReference type="EMBL" id="LN890655">
    <property type="protein sequence ID" value="CUS03128.2"/>
    <property type="molecule type" value="Genomic_DNA"/>
</dbReference>
<keyword evidence="3" id="KW-1185">Reference proteome</keyword>